<dbReference type="InterPro" id="IPR037069">
    <property type="entry name" value="AcylCoA_DH/ox_N_sf"/>
</dbReference>
<dbReference type="Pfam" id="PF02771">
    <property type="entry name" value="Acyl-CoA_dh_N"/>
    <property type="match status" value="1"/>
</dbReference>
<dbReference type="AlphaFoldDB" id="A0A927BMM8"/>
<accession>A0A927BMM8</accession>
<comment type="caution">
    <text evidence="3">The sequence shown here is derived from an EMBL/GenBank/DDBJ whole genome shotgun (WGS) entry which is preliminary data.</text>
</comment>
<dbReference type="EMBL" id="JACWUS010000026">
    <property type="protein sequence ID" value="MBD2830519.1"/>
    <property type="molecule type" value="Genomic_DNA"/>
</dbReference>
<protein>
    <submittedName>
        <fullName evidence="3">Acyl-CoA dehydrogenase family protein</fullName>
    </submittedName>
</protein>
<dbReference type="InterPro" id="IPR013786">
    <property type="entry name" value="AcylCoA_DH/ox_N"/>
</dbReference>
<dbReference type="Gene3D" id="1.10.540.10">
    <property type="entry name" value="Acyl-CoA dehydrogenase/oxidase, N-terminal domain"/>
    <property type="match status" value="1"/>
</dbReference>
<organism evidence="3">
    <name type="scientific">Streptomyces globisporus</name>
    <dbReference type="NCBI Taxonomy" id="1908"/>
    <lineage>
        <taxon>Bacteria</taxon>
        <taxon>Bacillati</taxon>
        <taxon>Actinomycetota</taxon>
        <taxon>Actinomycetes</taxon>
        <taxon>Kitasatosporales</taxon>
        <taxon>Streptomycetaceae</taxon>
        <taxon>Streptomyces</taxon>
    </lineage>
</organism>
<dbReference type="GO" id="GO:0016627">
    <property type="term" value="F:oxidoreductase activity, acting on the CH-CH group of donors"/>
    <property type="evidence" value="ECO:0007669"/>
    <property type="project" value="InterPro"/>
</dbReference>
<feature type="domain" description="Acyl-CoA dehydrogenase/oxidase N-terminal" evidence="2">
    <location>
        <begin position="6"/>
        <end position="102"/>
    </location>
</feature>
<reference evidence="3" key="1">
    <citation type="journal article" date="2020" name="PLoS ONE">
        <title>Isolation and characterization of Streptomyces bacteriophages and Streptomyces strains encoding biosynthetic arsenals: Streptomyces strains and phages for antibiotic discovery.</title>
        <authorList>
            <person name="Montano E.T."/>
            <person name="Nideffer J.F."/>
            <person name="Brumage L."/>
            <person name="Erb M."/>
            <person name="Derman A.I."/>
            <person name="Davis J.P."/>
            <person name="Estrada E."/>
            <person name="Fu S."/>
            <person name="Le D."/>
            <person name="Vuppala A."/>
            <person name="Tran C."/>
            <person name="Luterstein E."/>
            <person name="Lakkaraju S."/>
            <person name="Panchagnula S."/>
            <person name="Ren C."/>
            <person name="Doan J."/>
            <person name="Tran S."/>
            <person name="Soriano J."/>
            <person name="Fujita Y."/>
            <person name="Gutala P."/>
            <person name="Fujii Q."/>
            <person name="Lee M."/>
            <person name="Bui A."/>
            <person name="Villarreal C."/>
            <person name="Shing S.R."/>
            <person name="Kim S."/>
            <person name="Freeman D."/>
            <person name="Racha V."/>
            <person name="Ho A."/>
            <person name="Kumar P."/>
            <person name="Falah K."/>
            <person name="Dawson T."/>
            <person name="Enustun E."/>
            <person name="Prichard A."/>
            <person name="Gomez A."/>
            <person name="Khanna K."/>
            <person name="Trigg S."/>
            <person name="Fernandez L."/>
            <person name="Pogliano K."/>
            <person name="Pogliano J."/>
        </authorList>
    </citation>
    <scope>NUCLEOTIDE SEQUENCE</scope>
    <source>
        <strain evidence="3">QF2</strain>
    </source>
</reference>
<gene>
    <name evidence="3" type="ORF">ID875_29170</name>
</gene>
<evidence type="ECO:0000259" key="2">
    <source>
        <dbReference type="Pfam" id="PF02771"/>
    </source>
</evidence>
<dbReference type="SUPFAM" id="SSF56645">
    <property type="entry name" value="Acyl-CoA dehydrogenase NM domain-like"/>
    <property type="match status" value="1"/>
</dbReference>
<dbReference type="InterPro" id="IPR009100">
    <property type="entry name" value="AcylCoA_DH/oxidase_NM_dom_sf"/>
</dbReference>
<evidence type="ECO:0000256" key="1">
    <source>
        <dbReference type="SAM" id="MobiDB-lite"/>
    </source>
</evidence>
<feature type="region of interest" description="Disordered" evidence="1">
    <location>
        <begin position="103"/>
        <end position="149"/>
    </location>
</feature>
<dbReference type="GO" id="GO:0050660">
    <property type="term" value="F:flavin adenine dinucleotide binding"/>
    <property type="evidence" value="ECO:0007669"/>
    <property type="project" value="InterPro"/>
</dbReference>
<name>A0A927BMM8_STRGL</name>
<sequence length="149" mass="16269">MRLDRHHELFRTSVRAVLERLFLPELEDWEKAGEMPTHELYRSLGEEGLLGLTLPVDDGGLGLDLGYSHVWARELGRLPAGSPAMSLSVQTDIVLPLLAEEGGTASVTPTSGPRYAVSWSRPWPPPSPAGARTWPPCGRRPYGTPTDCG</sequence>
<evidence type="ECO:0000313" key="3">
    <source>
        <dbReference type="EMBL" id="MBD2830519.1"/>
    </source>
</evidence>
<proteinExistence type="predicted"/>